<feature type="compositionally biased region" description="Basic and acidic residues" evidence="2">
    <location>
        <begin position="1665"/>
        <end position="1676"/>
    </location>
</feature>
<feature type="compositionally biased region" description="Polar residues" evidence="2">
    <location>
        <begin position="1238"/>
        <end position="1251"/>
    </location>
</feature>
<dbReference type="RefSeq" id="XP_028528244.1">
    <property type="nucleotide sequence ID" value="XM_028671608.1"/>
</dbReference>
<feature type="compositionally biased region" description="Low complexity" evidence="2">
    <location>
        <begin position="1222"/>
        <end position="1237"/>
    </location>
</feature>
<evidence type="ECO:0000313" key="5">
    <source>
        <dbReference type="Proteomes" id="UP000220797"/>
    </source>
</evidence>
<dbReference type="InterPro" id="IPR006597">
    <property type="entry name" value="Sel1-like"/>
</dbReference>
<keyword evidence="1" id="KW-0175">Coiled coil</keyword>
<feature type="region of interest" description="Disordered" evidence="2">
    <location>
        <begin position="1222"/>
        <end position="1251"/>
    </location>
</feature>
<feature type="signal peptide" evidence="3">
    <location>
        <begin position="1"/>
        <end position="21"/>
    </location>
</feature>
<feature type="coiled-coil region" evidence="1">
    <location>
        <begin position="702"/>
        <end position="729"/>
    </location>
</feature>
<reference evidence="4" key="1">
    <citation type="submission" date="2015-04" db="EMBL/GenBank/DDBJ databases">
        <authorList>
            <consortium name="Pathogen Informatics"/>
        </authorList>
    </citation>
    <scope>NUCLEOTIDE SEQUENCE [LARGE SCALE GENOMIC DNA]</scope>
    <source>
        <strain evidence="4">8A</strain>
    </source>
</reference>
<proteinExistence type="predicted"/>
<dbReference type="InterPro" id="IPR011990">
    <property type="entry name" value="TPR-like_helical_dom_sf"/>
</dbReference>
<name>A0A1J1GSH4_PLAGA</name>
<organism evidence="4 5">
    <name type="scientific">Plasmodium gallinaceum</name>
    <dbReference type="NCBI Taxonomy" id="5849"/>
    <lineage>
        <taxon>Eukaryota</taxon>
        <taxon>Sar</taxon>
        <taxon>Alveolata</taxon>
        <taxon>Apicomplexa</taxon>
        <taxon>Aconoidasida</taxon>
        <taxon>Haemosporida</taxon>
        <taxon>Plasmodiidae</taxon>
        <taxon>Plasmodium</taxon>
        <taxon>Plasmodium (Haemamoeba)</taxon>
    </lineage>
</organism>
<sequence length="2025" mass="242501">MIKNVFYLIFIFSFFLLIIKCEYITNEKEEIKFEEETVEHHKRNLNNHNKKELNFTATNNKSERGKKEKEIKIGDINEENNNEKINESELNIKKTNKKDVSIKTKYDNENKIDIKKRRKNTNKEENFLLLYEEEIEKYDRIIDELILRSMSKKNYDYFNILEEYSLKTKLNSDIYDSLKDLIKIINSSSVLIHSYMEKKNLFKYDINENIFKRHFILSLFRWYNSFKLIETCFDKTNYVFYIDDHKIYSYKYTYKLVLNLLNSENFLFYVNFNKISFINILDNYNKYNFKINNTIRNYPSHFYVCQSFNDFIYSYFLHYNHQFFEKYKYLVDKDIWDNKVTTGNHLFKKLKDLNNNLILYKFQNDSNVKSYLNMEIKLIFSTFKEFIIDILNNLYNEYYFDNLRHIREKSKFKNEENNKLKNTENEMIISDNINENSVNINTKISNNYEENKETNINLNDSDLNEINNNIHNKNNLGEYYDDVIKNNVKNKEQSYFDNRNNDINEKKVNNEVNIDKMNNYQNKIYDHSYDDDMKHDNVENLKKKKKNSTMLENEENSNIYEAEVMDTKDDDNEVWNTLIDSYNKLANNEDYKKYNKYILKNIHKFFNLSSENLDELNNYKNKYELKDGYIINNTTDKRIPLFFHPIKDIFSYLNQVHIKKKINFKDIYEYLVTINNYNERNNFYDNHLQCRSGIFFKEFPLLKNYSNEKKEIKSNIKNLMDINEKFEKKNNFEINKNKFNDTFVKNKNDGDSNEMEANNIIDRVNINNKNDNENNYYNNYKNINNQNDIHYYDYYNNINLSAFTPAPLLMKDKIHDQLKLLRTKYTDKLKNESNCVLAFLYLIGVNDHNGNLQFPYGFPRNIDKSVNLIRKGKDGLCNFLSGILYHVNLPIFVNNSSISITTEVNDEVLDVNENSINSFFYIYYKNKSVLRNHDFLSDKNRIIPNKVDHIKSKIVSYSLGSTKDDFYSKLAFTNNIIRLKYKNEMNNFYLKDYFDFTYDKKDYKNSFIKNNVSPFLTSCDYLLSNILGVVVDSLKATSTIESGIYEEYINENHKNLIRNSSDNNKNLYEYFLKLADSRNSYALAALGEIYFLGNENIGIERDEQKAFEFWKKAADQGDSISALSTGYAYLDEYKKFSKKEETIKNMNKEELINLIKSENSNNEKNSTEFDMYQESDKKKKKKINKNEKKNNNNDSNNNKKENSNDYYSFLSTENKEVISKTTTNETNNSLNNTSNNNVSPDQTQIQNNSSNYDFFMNGTSNFSDFSNNTYQTNSNNINTNDINSSNIDMNRTVESNININNNDVDIKRINKVNKNTENNDETNDENNNVENLKEKGNDENDEIIKNYILNLNNKANKAFKNAENYFNKAIRNNDGSLESALAKYNIYKFGLGRKPNIELAGYYLKKAAEKGDNIAQMLLGHYYSGTDIGIKLNDYNEDKIENLKKSYKYYALSAKNGNLISLYNKSILILKGINPKFKSFNEKCSKTLKYFHFISLFNERLYVLTKMLKRNYEFKDYTGSLLLSIMLSELGDHPSNVNASLLWNLKKKTMKKFTEKYNIIENILKNFNISLNKENTNSNNNNEKVNNDYIYSSNDINKIIKRIYNKEKSVRYSYKNKGRKHSRSLLKNCMMISVFNKKKYFTHVKFCHYLKSELLRIKRSTNNYKHNENNNDKHNLNETVHGKNNGKKNSSYRNVEEKEVNYYDTYYLSKYFKQIDLYEKYDKIIINEMKKEKNIEEKIKRLKKMKYTILEHFRITEFLHCYYKPISYYQIKLEEEKQMKQQYNNRYIGEKGEEERKNLYESEFSRYSSLLENHDIQEIFYYKKKYTSNIFEEIQSFSNNCDVCKQYYDIYSSYYGYKKATIDLIKKYHEGDEFTVKSKRKELQYMISDSDAENHESLYYKALFLEHNNLDNLKNILEIYFKLAIDNHNACNVIGFLGILKIFFKKIFYDINIFNRKKKYQFPLNTFIDFNKCPLQNYYLFKTEFDQKCFNFDYLIKDNYIYSQIRYFDFLKVLYNLISSFFKIK</sequence>
<evidence type="ECO:0000256" key="1">
    <source>
        <dbReference type="SAM" id="Coils"/>
    </source>
</evidence>
<dbReference type="SUPFAM" id="SSF81901">
    <property type="entry name" value="HCP-like"/>
    <property type="match status" value="2"/>
</dbReference>
<protein>
    <recommendedName>
        <fullName evidence="6">Sel1 repeat-containing protein</fullName>
    </recommendedName>
</protein>
<dbReference type="OrthoDB" id="272077at2759"/>
<dbReference type="Pfam" id="PF08238">
    <property type="entry name" value="Sel1"/>
    <property type="match status" value="3"/>
</dbReference>
<feature type="region of interest" description="Disordered" evidence="2">
    <location>
        <begin position="1157"/>
        <end position="1205"/>
    </location>
</feature>
<dbReference type="Proteomes" id="UP000220797">
    <property type="component" value="Unassembled WGS sequence"/>
</dbReference>
<feature type="compositionally biased region" description="Basic and acidic residues" evidence="2">
    <location>
        <begin position="1184"/>
        <end position="1203"/>
    </location>
</feature>
<gene>
    <name evidence="4" type="ORF">PGAL8A_00020200</name>
</gene>
<feature type="region of interest" description="Disordered" evidence="2">
    <location>
        <begin position="1664"/>
        <end position="1690"/>
    </location>
</feature>
<evidence type="ECO:0000256" key="2">
    <source>
        <dbReference type="SAM" id="MobiDB-lite"/>
    </source>
</evidence>
<keyword evidence="5" id="KW-1185">Reference proteome</keyword>
<dbReference type="GeneID" id="39728724"/>
<evidence type="ECO:0008006" key="6">
    <source>
        <dbReference type="Google" id="ProtNLM"/>
    </source>
</evidence>
<accession>A0A1J1GSH4</accession>
<dbReference type="VEuPathDB" id="PlasmoDB:PGAL8A_00020200"/>
<feature type="region of interest" description="Disordered" evidence="2">
    <location>
        <begin position="1312"/>
        <end position="1337"/>
    </location>
</feature>
<comment type="caution">
    <text evidence="4">The sequence shown here is derived from an EMBL/GenBank/DDBJ whole genome shotgun (WGS) entry which is preliminary data.</text>
</comment>
<keyword evidence="3" id="KW-0732">Signal</keyword>
<dbReference type="Gene3D" id="1.25.40.10">
    <property type="entry name" value="Tetratricopeptide repeat domain"/>
    <property type="match status" value="2"/>
</dbReference>
<dbReference type="EMBL" id="CVMV01000033">
    <property type="protein sequence ID" value="CRG95433.1"/>
    <property type="molecule type" value="Genomic_DNA"/>
</dbReference>
<evidence type="ECO:0000256" key="3">
    <source>
        <dbReference type="SAM" id="SignalP"/>
    </source>
</evidence>
<feature type="chain" id="PRO_5012181807" description="Sel1 repeat-containing protein" evidence="3">
    <location>
        <begin position="22"/>
        <end position="2025"/>
    </location>
</feature>
<evidence type="ECO:0000313" key="4">
    <source>
        <dbReference type="EMBL" id="CRG95433.1"/>
    </source>
</evidence>
<feature type="coiled-coil region" evidence="1">
    <location>
        <begin position="24"/>
        <end position="51"/>
    </location>
</feature>
<dbReference type="SMART" id="SM00671">
    <property type="entry name" value="SEL1"/>
    <property type="match status" value="3"/>
</dbReference>